<dbReference type="Gene3D" id="3.40.50.10680">
    <property type="entry name" value="CofD-like domains"/>
    <property type="match status" value="1"/>
</dbReference>
<sequence length="325" mass="34015">MRAASPAVVALGGGHGLSASLSALRLMTDRITAVVTVADDGGSSGRLRDELGVLPPGDLRMALSALCDDSDWGRTWRDLLQHRFSSSGDLDQHAVGNLLIVALWELLGDTVEGLDWVGKLLGARGRVLPMAAVPLLIEADVVDATGATRLVLGQSAVAVTTGTISQVRLEPSDPPACPEAVEAIEAADWIVLGPGSWYTSVLPHLLVPGLREALHRTSARTIVTLNLASGESGETAGMRADQYLDVLHAHAPELRVDAVVADPTAVEDVAALAARSADLGARLLLRQVSRGDGTPRHDPLRLAGAYSDVLDGFLGDVGTREKPPE</sequence>
<accession>A0ABU0EHB7</accession>
<dbReference type="Proteomes" id="UP001239626">
    <property type="component" value="Unassembled WGS sequence"/>
</dbReference>
<proteinExistence type="inferred from homology"/>
<evidence type="ECO:0000313" key="4">
    <source>
        <dbReference type="Proteomes" id="UP001239626"/>
    </source>
</evidence>
<protein>
    <recommendedName>
        <fullName evidence="2">Putative gluconeogenesis factor</fullName>
    </recommendedName>
</protein>
<comment type="function">
    <text evidence="2">Required for morphogenesis under gluconeogenic growth conditions.</text>
</comment>
<name>A0ABU0EHB7_9CELL</name>
<dbReference type="Pfam" id="PF01933">
    <property type="entry name" value="CofD"/>
    <property type="match status" value="1"/>
</dbReference>
<dbReference type="PANTHER" id="PTHR30135:SF3">
    <property type="entry name" value="GLUCONEOGENESIS FACTOR-RELATED"/>
    <property type="match status" value="1"/>
</dbReference>
<keyword evidence="4" id="KW-1185">Reference proteome</keyword>
<comment type="similarity">
    <text evidence="2">Belongs to the gluconeogenesis factor family.</text>
</comment>
<dbReference type="InterPro" id="IPR038136">
    <property type="entry name" value="CofD-like_dom_sf"/>
</dbReference>
<dbReference type="CDD" id="cd07187">
    <property type="entry name" value="YvcK_like"/>
    <property type="match status" value="1"/>
</dbReference>
<keyword evidence="1 2" id="KW-0963">Cytoplasm</keyword>
<dbReference type="InterPro" id="IPR010119">
    <property type="entry name" value="Gluconeogen_factor"/>
</dbReference>
<dbReference type="PANTHER" id="PTHR30135">
    <property type="entry name" value="UNCHARACTERIZED PROTEIN YVCK-RELATED"/>
    <property type="match status" value="1"/>
</dbReference>
<evidence type="ECO:0000313" key="3">
    <source>
        <dbReference type="EMBL" id="MDQ0374667.1"/>
    </source>
</evidence>
<comment type="subcellular location">
    <subcellularLocation>
        <location evidence="2">Cytoplasm</location>
    </subcellularLocation>
</comment>
<dbReference type="InterPro" id="IPR002882">
    <property type="entry name" value="CofD"/>
</dbReference>
<evidence type="ECO:0000256" key="2">
    <source>
        <dbReference type="HAMAP-Rule" id="MF_00973"/>
    </source>
</evidence>
<dbReference type="NCBIfam" id="TIGR01826">
    <property type="entry name" value="CofD_related"/>
    <property type="match status" value="1"/>
</dbReference>
<dbReference type="HAMAP" id="MF_00973">
    <property type="entry name" value="Gluconeogen_factor"/>
    <property type="match status" value="1"/>
</dbReference>
<gene>
    <name evidence="3" type="ORF">J2X26_002994</name>
</gene>
<comment type="caution">
    <text evidence="3">The sequence shown here is derived from an EMBL/GenBank/DDBJ whole genome shotgun (WGS) entry which is preliminary data.</text>
</comment>
<dbReference type="RefSeq" id="WP_307493492.1">
    <property type="nucleotide sequence ID" value="NZ_JAUSVB010000004.1"/>
</dbReference>
<dbReference type="SUPFAM" id="SSF142338">
    <property type="entry name" value="CofD-like"/>
    <property type="match status" value="1"/>
</dbReference>
<reference evidence="3 4" key="1">
    <citation type="submission" date="2023-07" db="EMBL/GenBank/DDBJ databases">
        <title>Sorghum-associated microbial communities from plants grown in Nebraska, USA.</title>
        <authorList>
            <person name="Schachtman D."/>
        </authorList>
    </citation>
    <scope>NUCLEOTIDE SEQUENCE [LARGE SCALE GENOMIC DNA]</scope>
    <source>
        <strain evidence="3 4">BE332</strain>
    </source>
</reference>
<organism evidence="3 4">
    <name type="scientific">Cellulomonas humilata</name>
    <dbReference type="NCBI Taxonomy" id="144055"/>
    <lineage>
        <taxon>Bacteria</taxon>
        <taxon>Bacillati</taxon>
        <taxon>Actinomycetota</taxon>
        <taxon>Actinomycetes</taxon>
        <taxon>Micrococcales</taxon>
        <taxon>Cellulomonadaceae</taxon>
        <taxon>Cellulomonas</taxon>
    </lineage>
</organism>
<evidence type="ECO:0000256" key="1">
    <source>
        <dbReference type="ARBA" id="ARBA00022490"/>
    </source>
</evidence>
<dbReference type="EMBL" id="JAUSVB010000004">
    <property type="protein sequence ID" value="MDQ0374667.1"/>
    <property type="molecule type" value="Genomic_DNA"/>
</dbReference>